<dbReference type="AlphaFoldDB" id="A0A1W6BY38"/>
<feature type="transmembrane region" description="Helical" evidence="6">
    <location>
        <begin position="495"/>
        <end position="512"/>
    </location>
</feature>
<comment type="similarity">
    <text evidence="2">Belongs to the SLC13A/DASS transporter (TC 2.A.47) family. DIT1 subfamily.</text>
</comment>
<evidence type="ECO:0000256" key="3">
    <source>
        <dbReference type="ARBA" id="ARBA00022692"/>
    </source>
</evidence>
<feature type="transmembrane region" description="Helical" evidence="6">
    <location>
        <begin position="426"/>
        <end position="445"/>
    </location>
</feature>
<feature type="transmembrane region" description="Helical" evidence="6">
    <location>
        <begin position="36"/>
        <end position="69"/>
    </location>
</feature>
<feature type="transmembrane region" description="Helical" evidence="6">
    <location>
        <begin position="399"/>
        <end position="420"/>
    </location>
</feature>
<evidence type="ECO:0000256" key="1">
    <source>
        <dbReference type="ARBA" id="ARBA00004141"/>
    </source>
</evidence>
<feature type="transmembrane region" description="Helical" evidence="6">
    <location>
        <begin position="7"/>
        <end position="24"/>
    </location>
</feature>
<reference evidence="7 8" key="1">
    <citation type="submission" date="2017-04" db="EMBL/GenBank/DDBJ databases">
        <title>Complete genome sequence of the Campylobacter cuniculorum type strain LMG24588.</title>
        <authorList>
            <person name="Miller W.G."/>
            <person name="Yee E."/>
            <person name="Revez J."/>
            <person name="Bono J.L."/>
            <person name="Rossi M."/>
        </authorList>
    </citation>
    <scope>NUCLEOTIDE SEQUENCE [LARGE SCALE GENOMIC DNA]</scope>
    <source>
        <strain evidence="7 8">LMG 24588</strain>
    </source>
</reference>
<dbReference type="RefSeq" id="WP_085296673.1">
    <property type="nucleotide sequence ID" value="NZ_CP020867.1"/>
</dbReference>
<evidence type="ECO:0000256" key="5">
    <source>
        <dbReference type="ARBA" id="ARBA00023136"/>
    </source>
</evidence>
<dbReference type="KEGG" id="ccun:CCUN_1419"/>
<dbReference type="Pfam" id="PF00939">
    <property type="entry name" value="Na_sulph_symp"/>
    <property type="match status" value="2"/>
</dbReference>
<dbReference type="InterPro" id="IPR030676">
    <property type="entry name" value="CitT-rel"/>
</dbReference>
<dbReference type="InterPro" id="IPR001898">
    <property type="entry name" value="SLC13A/DASS"/>
</dbReference>
<gene>
    <name evidence="7" type="ORF">CCUN_1419</name>
</gene>
<name>A0A1W6BY38_9BACT</name>
<accession>A0A1W6BY38</accession>
<comment type="subcellular location">
    <subcellularLocation>
        <location evidence="1">Membrane</location>
        <topology evidence="1">Multi-pass membrane protein</topology>
    </subcellularLocation>
</comment>
<dbReference type="Proteomes" id="UP000192902">
    <property type="component" value="Chromosome"/>
</dbReference>
<evidence type="ECO:0000313" key="7">
    <source>
        <dbReference type="EMBL" id="ARJ57007.1"/>
    </source>
</evidence>
<organism evidence="7 8">
    <name type="scientific">Campylobacter cuniculorum DSM 23162 = LMG 24588</name>
    <dbReference type="NCBI Taxonomy" id="1121267"/>
    <lineage>
        <taxon>Bacteria</taxon>
        <taxon>Pseudomonadati</taxon>
        <taxon>Campylobacterota</taxon>
        <taxon>Epsilonproteobacteria</taxon>
        <taxon>Campylobacterales</taxon>
        <taxon>Campylobacteraceae</taxon>
        <taxon>Campylobacter</taxon>
    </lineage>
</organism>
<keyword evidence="4 6" id="KW-1133">Transmembrane helix</keyword>
<evidence type="ECO:0000256" key="6">
    <source>
        <dbReference type="SAM" id="Phobius"/>
    </source>
</evidence>
<keyword evidence="5 6" id="KW-0472">Membrane</keyword>
<dbReference type="GO" id="GO:0022857">
    <property type="term" value="F:transmembrane transporter activity"/>
    <property type="evidence" value="ECO:0007669"/>
    <property type="project" value="InterPro"/>
</dbReference>
<feature type="transmembrane region" description="Helical" evidence="6">
    <location>
        <begin position="576"/>
        <end position="599"/>
    </location>
</feature>
<dbReference type="GO" id="GO:0016020">
    <property type="term" value="C:membrane"/>
    <property type="evidence" value="ECO:0007669"/>
    <property type="project" value="UniProtKB-SubCell"/>
</dbReference>
<dbReference type="EMBL" id="CP020867">
    <property type="protein sequence ID" value="ARJ57007.1"/>
    <property type="molecule type" value="Genomic_DNA"/>
</dbReference>
<keyword evidence="3 6" id="KW-0812">Transmembrane</keyword>
<protein>
    <submittedName>
        <fullName evidence="7">DASS family sodium/anion symporter</fullName>
    </submittedName>
</protein>
<feature type="transmembrane region" description="Helical" evidence="6">
    <location>
        <begin position="524"/>
        <end position="543"/>
    </location>
</feature>
<dbReference type="NCBIfam" id="TIGR00785">
    <property type="entry name" value="dass"/>
    <property type="match status" value="1"/>
</dbReference>
<dbReference type="PANTHER" id="PTHR42826">
    <property type="entry name" value="DICARBOXYLATE TRANSPORTER 2.1, CHLOROPLASTIC"/>
    <property type="match status" value="1"/>
</dbReference>
<feature type="transmembrane region" description="Helical" evidence="6">
    <location>
        <begin position="203"/>
        <end position="226"/>
    </location>
</feature>
<evidence type="ECO:0000256" key="2">
    <source>
        <dbReference type="ARBA" id="ARBA00007349"/>
    </source>
</evidence>
<feature type="transmembrane region" description="Helical" evidence="6">
    <location>
        <begin position="346"/>
        <end position="368"/>
    </location>
</feature>
<proteinExistence type="inferred from homology"/>
<sequence>MKKEKLPFLVLCIVIAALFWFIPVPEALEENAWHFLGLFIAVILAVILQVMPLGAVCFIAIAIVALTGITTTKSSIRDAQIKTLSAIVLKDNSQNYKNQMETSMNLAVFEALKAETLGKLPPPAQEKAHEILNKNLEQSYKIIELEKLYTKNTSKERAKRLSDEAKIEALNTLALTFLSQKEIDAKVQKAVSSLKAKTAINDALSAFSNSLIWLIVVSVIIARGVIKTGLGERLAYYFISIFGKKTLGIAYSICLSETILAPVTPSNTARAGAIINPIVQAISRSFKSTPEDGTQNKIGTFLSLVNFQANPISSAMFITATAPNPLVVDLVAKATNMDLQITWGQWALGMLLPGLCAMAIMPLVVYFLSPPEIKSTPNASTFAKEKLAALGKMKNSEKIMLGVFILLLLLWAGAAGYLFGLEFDSTTIALLGLSLVLISGILTFGEVLGEKAAWNTLTWFSGLVMMATMLGKLGVTKFLADSLGILASNMGLGEISIMIFLSLAFLYAHYFFASTTAHISAMFFVFYSAGLALGAPPLLYAFIMLTAGNVMMAITHYATGTAPVIFGTNYVSMNRWWGVGFVLSIVDMAVMTSVGLVWWKFLGFY</sequence>
<dbReference type="eggNOG" id="COG0471">
    <property type="taxonomic scope" value="Bacteria"/>
</dbReference>
<evidence type="ECO:0000256" key="4">
    <source>
        <dbReference type="ARBA" id="ARBA00022989"/>
    </source>
</evidence>
<evidence type="ECO:0000313" key="8">
    <source>
        <dbReference type="Proteomes" id="UP000192902"/>
    </source>
</evidence>
<feature type="transmembrane region" description="Helical" evidence="6">
    <location>
        <begin position="457"/>
        <end position="475"/>
    </location>
</feature>